<gene>
    <name evidence="2" type="ORF">KC19_11G052700</name>
</gene>
<reference evidence="2 3" key="1">
    <citation type="submission" date="2020-06" db="EMBL/GenBank/DDBJ databases">
        <title>WGS assembly of Ceratodon purpureus strain R40.</title>
        <authorList>
            <person name="Carey S.B."/>
            <person name="Jenkins J."/>
            <person name="Shu S."/>
            <person name="Lovell J.T."/>
            <person name="Sreedasyam A."/>
            <person name="Maumus F."/>
            <person name="Tiley G.P."/>
            <person name="Fernandez-Pozo N."/>
            <person name="Barry K."/>
            <person name="Chen C."/>
            <person name="Wang M."/>
            <person name="Lipzen A."/>
            <person name="Daum C."/>
            <person name="Saski C.A."/>
            <person name="Payton A.C."/>
            <person name="Mcbreen J.C."/>
            <person name="Conrad R.E."/>
            <person name="Kollar L.M."/>
            <person name="Olsson S."/>
            <person name="Huttunen S."/>
            <person name="Landis J.B."/>
            <person name="Wickett N.J."/>
            <person name="Johnson M.G."/>
            <person name="Rensing S.A."/>
            <person name="Grimwood J."/>
            <person name="Schmutz J."/>
            <person name="Mcdaniel S.F."/>
        </authorList>
    </citation>
    <scope>NUCLEOTIDE SEQUENCE [LARGE SCALE GENOMIC DNA]</scope>
    <source>
        <strain evidence="2 3">R40</strain>
    </source>
</reference>
<keyword evidence="3" id="KW-1185">Reference proteome</keyword>
<name>A0A8T0GCG8_CERPU</name>
<evidence type="ECO:0000256" key="1">
    <source>
        <dbReference type="SAM" id="SignalP"/>
    </source>
</evidence>
<comment type="caution">
    <text evidence="2">The sequence shown here is derived from an EMBL/GenBank/DDBJ whole genome shotgun (WGS) entry which is preliminary data.</text>
</comment>
<sequence>MVAWIPRIRCPLRLLLLSFDILIRFNSSNSSECCNFQEVSTESILEMVMQNPVWLEFLVM</sequence>
<dbReference type="Proteomes" id="UP000822688">
    <property type="component" value="Chromosome 11"/>
</dbReference>
<organism evidence="2 3">
    <name type="scientific">Ceratodon purpureus</name>
    <name type="common">Fire moss</name>
    <name type="synonym">Dicranum purpureum</name>
    <dbReference type="NCBI Taxonomy" id="3225"/>
    <lineage>
        <taxon>Eukaryota</taxon>
        <taxon>Viridiplantae</taxon>
        <taxon>Streptophyta</taxon>
        <taxon>Embryophyta</taxon>
        <taxon>Bryophyta</taxon>
        <taxon>Bryophytina</taxon>
        <taxon>Bryopsida</taxon>
        <taxon>Dicranidae</taxon>
        <taxon>Pseudoditrichales</taxon>
        <taxon>Ditrichaceae</taxon>
        <taxon>Ceratodon</taxon>
    </lineage>
</organism>
<dbReference type="AlphaFoldDB" id="A0A8T0GCG8"/>
<feature type="signal peptide" evidence="1">
    <location>
        <begin position="1"/>
        <end position="30"/>
    </location>
</feature>
<feature type="chain" id="PRO_5035912775" evidence="1">
    <location>
        <begin position="31"/>
        <end position="60"/>
    </location>
</feature>
<keyword evidence="1" id="KW-0732">Signal</keyword>
<protein>
    <submittedName>
        <fullName evidence="2">Uncharacterized protein</fullName>
    </submittedName>
</protein>
<evidence type="ECO:0000313" key="2">
    <source>
        <dbReference type="EMBL" id="KAG0556425.1"/>
    </source>
</evidence>
<accession>A0A8T0GCG8</accession>
<evidence type="ECO:0000313" key="3">
    <source>
        <dbReference type="Proteomes" id="UP000822688"/>
    </source>
</evidence>
<dbReference type="EMBL" id="CM026432">
    <property type="protein sequence ID" value="KAG0556425.1"/>
    <property type="molecule type" value="Genomic_DNA"/>
</dbReference>
<proteinExistence type="predicted"/>